<gene>
    <name evidence="1" type="ORF">SLEP1_g27285</name>
</gene>
<proteinExistence type="predicted"/>
<accession>A0AAV5JZ75</accession>
<dbReference type="Proteomes" id="UP001054252">
    <property type="component" value="Unassembled WGS sequence"/>
</dbReference>
<keyword evidence="2" id="KW-1185">Reference proteome</keyword>
<evidence type="ECO:0000313" key="2">
    <source>
        <dbReference type="Proteomes" id="UP001054252"/>
    </source>
</evidence>
<dbReference type="AlphaFoldDB" id="A0AAV5JZ75"/>
<organism evidence="1 2">
    <name type="scientific">Rubroshorea leprosula</name>
    <dbReference type="NCBI Taxonomy" id="152421"/>
    <lineage>
        <taxon>Eukaryota</taxon>
        <taxon>Viridiplantae</taxon>
        <taxon>Streptophyta</taxon>
        <taxon>Embryophyta</taxon>
        <taxon>Tracheophyta</taxon>
        <taxon>Spermatophyta</taxon>
        <taxon>Magnoliopsida</taxon>
        <taxon>eudicotyledons</taxon>
        <taxon>Gunneridae</taxon>
        <taxon>Pentapetalae</taxon>
        <taxon>rosids</taxon>
        <taxon>malvids</taxon>
        <taxon>Malvales</taxon>
        <taxon>Dipterocarpaceae</taxon>
        <taxon>Rubroshorea</taxon>
    </lineage>
</organism>
<sequence>MLYNKVCAFAGWPGTQAKVLLVDNKNGNHNILELKIVTTGVCSDSNIQRNEADDIALIKGNLIFPCG</sequence>
<name>A0AAV5JZ75_9ROSI</name>
<comment type="caution">
    <text evidence="1">The sequence shown here is derived from an EMBL/GenBank/DDBJ whole genome shotgun (WGS) entry which is preliminary data.</text>
</comment>
<evidence type="ECO:0000313" key="1">
    <source>
        <dbReference type="EMBL" id="GKV16672.1"/>
    </source>
</evidence>
<protein>
    <recommendedName>
        <fullName evidence="3">Methionyl-tRNA formyltransferase</fullName>
    </recommendedName>
</protein>
<dbReference type="EMBL" id="BPVZ01000046">
    <property type="protein sequence ID" value="GKV16672.1"/>
    <property type="molecule type" value="Genomic_DNA"/>
</dbReference>
<evidence type="ECO:0008006" key="3">
    <source>
        <dbReference type="Google" id="ProtNLM"/>
    </source>
</evidence>
<reference evidence="1 2" key="1">
    <citation type="journal article" date="2021" name="Commun. Biol.">
        <title>The genome of Shorea leprosula (Dipterocarpaceae) highlights the ecological relevance of drought in aseasonal tropical rainforests.</title>
        <authorList>
            <person name="Ng K.K.S."/>
            <person name="Kobayashi M.J."/>
            <person name="Fawcett J.A."/>
            <person name="Hatakeyama M."/>
            <person name="Paape T."/>
            <person name="Ng C.H."/>
            <person name="Ang C.C."/>
            <person name="Tnah L.H."/>
            <person name="Lee C.T."/>
            <person name="Nishiyama T."/>
            <person name="Sese J."/>
            <person name="O'Brien M.J."/>
            <person name="Copetti D."/>
            <person name="Mohd Noor M.I."/>
            <person name="Ong R.C."/>
            <person name="Putra M."/>
            <person name="Sireger I.Z."/>
            <person name="Indrioko S."/>
            <person name="Kosugi Y."/>
            <person name="Izuno A."/>
            <person name="Isagi Y."/>
            <person name="Lee S.L."/>
            <person name="Shimizu K.K."/>
        </authorList>
    </citation>
    <scope>NUCLEOTIDE SEQUENCE [LARGE SCALE GENOMIC DNA]</scope>
    <source>
        <strain evidence="1">214</strain>
    </source>
</reference>